<organism evidence="2 3">
    <name type="scientific">Saccharopolyspora shandongensis</name>
    <dbReference type="NCBI Taxonomy" id="418495"/>
    <lineage>
        <taxon>Bacteria</taxon>
        <taxon>Bacillati</taxon>
        <taxon>Actinomycetota</taxon>
        <taxon>Actinomycetes</taxon>
        <taxon>Pseudonocardiales</taxon>
        <taxon>Pseudonocardiaceae</taxon>
        <taxon>Saccharopolyspora</taxon>
    </lineage>
</organism>
<sequence length="229" mass="23959">MAVVLVHGSFLGPWSWRDVVADLEGVGIACSVADLPSGFGGIRDAAGDLHDDAALVRELLDAAIEPVVLCGHSYGGAVITEAAAGHPAVRRLVYLCGAMPDAGQSLTDLAPPPAVELGAREAVRWRADGLLELTADSAREALFHDCSAARAEEAISLLRPSNPVVSGQGVQAAAWREVPATFVRGVADRMPELVSGSVRWNAVEVVELPTGHCPHWSRPDLVAALLAEL</sequence>
<dbReference type="InterPro" id="IPR052897">
    <property type="entry name" value="Sec-Metab_Biosynth_Hydrolase"/>
</dbReference>
<feature type="domain" description="AB hydrolase-1" evidence="1">
    <location>
        <begin position="3"/>
        <end position="224"/>
    </location>
</feature>
<dbReference type="STRING" id="418495.SAMN05216215_100613"/>
<evidence type="ECO:0000259" key="1">
    <source>
        <dbReference type="Pfam" id="PF12697"/>
    </source>
</evidence>
<dbReference type="AlphaFoldDB" id="A0A1H2XBL6"/>
<dbReference type="Pfam" id="PF12697">
    <property type="entry name" value="Abhydrolase_6"/>
    <property type="match status" value="1"/>
</dbReference>
<dbReference type="Proteomes" id="UP000199529">
    <property type="component" value="Unassembled WGS sequence"/>
</dbReference>
<dbReference type="RefSeq" id="WP_093263158.1">
    <property type="nucleotide sequence ID" value="NZ_FNOK01000006.1"/>
</dbReference>
<protein>
    <submittedName>
        <fullName evidence="2">Pimeloyl-ACP methyl ester carboxylesterase</fullName>
    </submittedName>
</protein>
<dbReference type="Gene3D" id="3.40.50.1820">
    <property type="entry name" value="alpha/beta hydrolase"/>
    <property type="match status" value="1"/>
</dbReference>
<dbReference type="EMBL" id="FNOK01000006">
    <property type="protein sequence ID" value="SDW89679.1"/>
    <property type="molecule type" value="Genomic_DNA"/>
</dbReference>
<dbReference type="InterPro" id="IPR000073">
    <property type="entry name" value="AB_hydrolase_1"/>
</dbReference>
<evidence type="ECO:0000313" key="3">
    <source>
        <dbReference type="Proteomes" id="UP000199529"/>
    </source>
</evidence>
<dbReference type="OrthoDB" id="9773549at2"/>
<accession>A0A1H2XBL6</accession>
<name>A0A1H2XBL6_9PSEU</name>
<proteinExistence type="predicted"/>
<gene>
    <name evidence="2" type="ORF">SAMN05216215_100613</name>
</gene>
<dbReference type="GO" id="GO:0003824">
    <property type="term" value="F:catalytic activity"/>
    <property type="evidence" value="ECO:0007669"/>
    <property type="project" value="UniProtKB-ARBA"/>
</dbReference>
<reference evidence="3" key="1">
    <citation type="submission" date="2016-10" db="EMBL/GenBank/DDBJ databases">
        <authorList>
            <person name="Varghese N."/>
            <person name="Submissions S."/>
        </authorList>
    </citation>
    <scope>NUCLEOTIDE SEQUENCE [LARGE SCALE GENOMIC DNA]</scope>
    <source>
        <strain evidence="3">CGMCC 4.3530</strain>
    </source>
</reference>
<keyword evidence="3" id="KW-1185">Reference proteome</keyword>
<dbReference type="PANTHER" id="PTHR37017:SF11">
    <property type="entry name" value="ESTERASE_LIPASE_THIOESTERASE DOMAIN-CONTAINING PROTEIN"/>
    <property type="match status" value="1"/>
</dbReference>
<evidence type="ECO:0000313" key="2">
    <source>
        <dbReference type="EMBL" id="SDW89679.1"/>
    </source>
</evidence>
<dbReference type="SUPFAM" id="SSF53474">
    <property type="entry name" value="alpha/beta-Hydrolases"/>
    <property type="match status" value="1"/>
</dbReference>
<dbReference type="PANTHER" id="PTHR37017">
    <property type="entry name" value="AB HYDROLASE-1 DOMAIN-CONTAINING PROTEIN-RELATED"/>
    <property type="match status" value="1"/>
</dbReference>
<dbReference type="InterPro" id="IPR029058">
    <property type="entry name" value="AB_hydrolase_fold"/>
</dbReference>